<accession>A0A396H1N3</accession>
<organism evidence="2 3">
    <name type="scientific">Medicago truncatula</name>
    <name type="common">Barrel medic</name>
    <name type="synonym">Medicago tribuloides</name>
    <dbReference type="NCBI Taxonomy" id="3880"/>
    <lineage>
        <taxon>Eukaryota</taxon>
        <taxon>Viridiplantae</taxon>
        <taxon>Streptophyta</taxon>
        <taxon>Embryophyta</taxon>
        <taxon>Tracheophyta</taxon>
        <taxon>Spermatophyta</taxon>
        <taxon>Magnoliopsida</taxon>
        <taxon>eudicotyledons</taxon>
        <taxon>Gunneridae</taxon>
        <taxon>Pentapetalae</taxon>
        <taxon>rosids</taxon>
        <taxon>fabids</taxon>
        <taxon>Fabales</taxon>
        <taxon>Fabaceae</taxon>
        <taxon>Papilionoideae</taxon>
        <taxon>50 kb inversion clade</taxon>
        <taxon>NPAAA clade</taxon>
        <taxon>Hologalegina</taxon>
        <taxon>IRL clade</taxon>
        <taxon>Trifolieae</taxon>
        <taxon>Medicago</taxon>
    </lineage>
</organism>
<evidence type="ECO:0000256" key="1">
    <source>
        <dbReference type="SAM" id="Phobius"/>
    </source>
</evidence>
<dbReference type="Gramene" id="rna38972">
    <property type="protein sequence ID" value="RHN44807.1"/>
    <property type="gene ID" value="gene38972"/>
</dbReference>
<dbReference type="AlphaFoldDB" id="A0A396H1N3"/>
<evidence type="ECO:0000313" key="2">
    <source>
        <dbReference type="EMBL" id="RHN44807.1"/>
    </source>
</evidence>
<dbReference type="EMBL" id="PSQE01000007">
    <property type="protein sequence ID" value="RHN44807.1"/>
    <property type="molecule type" value="Genomic_DNA"/>
</dbReference>
<protein>
    <recommendedName>
        <fullName evidence="4">Transmembrane protein</fullName>
    </recommendedName>
</protein>
<feature type="transmembrane region" description="Helical" evidence="1">
    <location>
        <begin position="204"/>
        <end position="226"/>
    </location>
</feature>
<reference evidence="3" key="1">
    <citation type="journal article" date="2018" name="Nat. Plants">
        <title>Whole-genome landscape of Medicago truncatula symbiotic genes.</title>
        <authorList>
            <person name="Pecrix Y."/>
            <person name="Staton S.E."/>
            <person name="Sallet E."/>
            <person name="Lelandais-Briere C."/>
            <person name="Moreau S."/>
            <person name="Carrere S."/>
            <person name="Blein T."/>
            <person name="Jardinaud M.F."/>
            <person name="Latrasse D."/>
            <person name="Zouine M."/>
            <person name="Zahm M."/>
            <person name="Kreplak J."/>
            <person name="Mayjonade B."/>
            <person name="Satge C."/>
            <person name="Perez M."/>
            <person name="Cauet S."/>
            <person name="Marande W."/>
            <person name="Chantry-Darmon C."/>
            <person name="Lopez-Roques C."/>
            <person name="Bouchez O."/>
            <person name="Berard A."/>
            <person name="Debelle F."/>
            <person name="Munos S."/>
            <person name="Bendahmane A."/>
            <person name="Berges H."/>
            <person name="Niebel A."/>
            <person name="Buitink J."/>
            <person name="Frugier F."/>
            <person name="Benhamed M."/>
            <person name="Crespi M."/>
            <person name="Gouzy J."/>
            <person name="Gamas P."/>
        </authorList>
    </citation>
    <scope>NUCLEOTIDE SEQUENCE [LARGE SCALE GENOMIC DNA]</scope>
    <source>
        <strain evidence="3">cv. Jemalong A17</strain>
    </source>
</reference>
<sequence>MYTDEKHISIFWSKLHISSTGLEEDVILMPCVPGEKVCIQRPKGVKDEMFHMYVVVLEELGAFIRGFEVLCDALDLEPSIGVFFHFYGTKGVEKLSWVSINAHPYKKLFPTYSSNFKKDWRETFVRVQGENGCVETSVKVDGVLRFPLCWTSVPVYVVGFDFDKMMPYEHGVVGFLERMLLMDIHELLNRESDPESIEMYLHEYLPLFLLFISFSVCLLIASLLLFW</sequence>
<comment type="caution">
    <text evidence="2">The sequence shown here is derived from an EMBL/GenBank/DDBJ whole genome shotgun (WGS) entry which is preliminary data.</text>
</comment>
<dbReference type="Proteomes" id="UP000265566">
    <property type="component" value="Chromosome 7"/>
</dbReference>
<proteinExistence type="predicted"/>
<gene>
    <name evidence="2" type="ORF">MtrunA17_Chr7g0223431</name>
</gene>
<evidence type="ECO:0008006" key="4">
    <source>
        <dbReference type="Google" id="ProtNLM"/>
    </source>
</evidence>
<keyword evidence="1" id="KW-1133">Transmembrane helix</keyword>
<keyword evidence="1" id="KW-0812">Transmembrane</keyword>
<name>A0A396H1N3_MEDTR</name>
<evidence type="ECO:0000313" key="3">
    <source>
        <dbReference type="Proteomes" id="UP000265566"/>
    </source>
</evidence>
<keyword evidence="1" id="KW-0472">Membrane</keyword>